<dbReference type="eggNOG" id="COG0456">
    <property type="taxonomic scope" value="Bacteria"/>
</dbReference>
<gene>
    <name evidence="2" type="ORF">EubceDRAFT1_2315</name>
</gene>
<dbReference type="Proteomes" id="UP000005753">
    <property type="component" value="Chromosome"/>
</dbReference>
<dbReference type="InterPro" id="IPR016181">
    <property type="entry name" value="Acyl_CoA_acyltransferase"/>
</dbReference>
<dbReference type="Pfam" id="PF00583">
    <property type="entry name" value="Acetyltransf_1"/>
    <property type="match status" value="1"/>
</dbReference>
<dbReference type="STRING" id="633697.EubceDRAFT1_2315"/>
<dbReference type="PROSITE" id="PS51186">
    <property type="entry name" value="GNAT"/>
    <property type="match status" value="1"/>
</dbReference>
<accession>I5AW83</accession>
<proteinExistence type="predicted"/>
<reference evidence="2 3" key="2">
    <citation type="submission" date="2012-02" db="EMBL/GenBank/DDBJ databases">
        <title>Improved High-Quality Draft sequence of Eubacterium cellulosolvens 6.</title>
        <authorList>
            <consortium name="US DOE Joint Genome Institute"/>
            <person name="Lucas S."/>
            <person name="Han J."/>
            <person name="Lapidus A."/>
            <person name="Cheng J.-F."/>
            <person name="Goodwin L."/>
            <person name="Pitluck S."/>
            <person name="Peters L."/>
            <person name="Mikhailova N."/>
            <person name="Gu W."/>
            <person name="Detter J.C."/>
            <person name="Han C."/>
            <person name="Tapia R."/>
            <person name="Land M."/>
            <person name="Hauser L."/>
            <person name="Kyrpides N."/>
            <person name="Ivanova N."/>
            <person name="Pagani I."/>
            <person name="Johnson E."/>
            <person name="Mukhopadhyay B."/>
            <person name="Anderson I."/>
            <person name="Woyke T."/>
        </authorList>
    </citation>
    <scope>NUCLEOTIDE SEQUENCE [LARGE SCALE GENOMIC DNA]</scope>
    <source>
        <strain evidence="2 3">6</strain>
    </source>
</reference>
<protein>
    <submittedName>
        <fullName evidence="2">Putative acetyltransferase</fullName>
    </submittedName>
</protein>
<dbReference type="AlphaFoldDB" id="I5AW83"/>
<dbReference type="GO" id="GO:0016747">
    <property type="term" value="F:acyltransferase activity, transferring groups other than amino-acyl groups"/>
    <property type="evidence" value="ECO:0007669"/>
    <property type="project" value="InterPro"/>
</dbReference>
<organism evidence="2 3">
    <name type="scientific">Eubacterium cellulosolvens (strain ATCC 43171 / JCM 9499 / 6)</name>
    <name type="common">Cillobacterium cellulosolvens</name>
    <dbReference type="NCBI Taxonomy" id="633697"/>
    <lineage>
        <taxon>Bacteria</taxon>
        <taxon>Bacillati</taxon>
        <taxon>Bacillota</taxon>
        <taxon>Clostridia</taxon>
        <taxon>Eubacteriales</taxon>
        <taxon>Eubacteriaceae</taxon>
        <taxon>Eubacterium</taxon>
    </lineage>
</organism>
<dbReference type="OrthoDB" id="8116556at2"/>
<dbReference type="SUPFAM" id="SSF55729">
    <property type="entry name" value="Acyl-CoA N-acyltransferases (Nat)"/>
    <property type="match status" value="1"/>
</dbReference>
<dbReference type="Gene3D" id="3.40.630.30">
    <property type="match status" value="1"/>
</dbReference>
<feature type="domain" description="N-acetyltransferase" evidence="1">
    <location>
        <begin position="23"/>
        <end position="178"/>
    </location>
</feature>
<name>I5AW83_EUBC6</name>
<dbReference type="InterPro" id="IPR000182">
    <property type="entry name" value="GNAT_dom"/>
</dbReference>
<dbReference type="EMBL" id="CM001487">
    <property type="protein sequence ID" value="EIM58056.1"/>
    <property type="molecule type" value="Genomic_DNA"/>
</dbReference>
<keyword evidence="2" id="KW-0808">Transferase</keyword>
<dbReference type="HOGENOM" id="CLU_130337_0_0_9"/>
<keyword evidence="3" id="KW-1185">Reference proteome</keyword>
<evidence type="ECO:0000259" key="1">
    <source>
        <dbReference type="PROSITE" id="PS51186"/>
    </source>
</evidence>
<reference evidence="2 3" key="1">
    <citation type="submission" date="2010-08" db="EMBL/GenBank/DDBJ databases">
        <authorList>
            <consortium name="US DOE Joint Genome Institute (JGI-PGF)"/>
            <person name="Lucas S."/>
            <person name="Copeland A."/>
            <person name="Lapidus A."/>
            <person name="Cheng J.-F."/>
            <person name="Bruce D."/>
            <person name="Goodwin L."/>
            <person name="Pitluck S."/>
            <person name="Land M.L."/>
            <person name="Hauser L."/>
            <person name="Chang Y.-J."/>
            <person name="Anderson I.J."/>
            <person name="Johnson E."/>
            <person name="Mulhopadhyay B."/>
            <person name="Kyrpides N."/>
            <person name="Woyke T.J."/>
        </authorList>
    </citation>
    <scope>NUCLEOTIDE SEQUENCE [LARGE SCALE GENOMIC DNA]</scope>
    <source>
        <strain evidence="2 3">6</strain>
    </source>
</reference>
<sequence>MEEIQYKKLDADCFNTHSLDSFVRHQAVTECWREVDHKWVLVPNPFVENWTIEQCREVAGDIVQHMNQDQTGFGAFDGERISGFATVSHDIFGESANYVELVCFQVSEEYRHRGIGRKLFTMICEEAMQLGADKLYISGHSSKESQAAYQALGCRHADEINEILAEKEPFDVQLEYIL</sequence>
<dbReference type="CDD" id="cd04301">
    <property type="entry name" value="NAT_SF"/>
    <property type="match status" value="1"/>
</dbReference>
<evidence type="ECO:0000313" key="3">
    <source>
        <dbReference type="Proteomes" id="UP000005753"/>
    </source>
</evidence>
<evidence type="ECO:0000313" key="2">
    <source>
        <dbReference type="EMBL" id="EIM58056.1"/>
    </source>
</evidence>